<dbReference type="AlphaFoldDB" id="A0A9X4NIP8"/>
<dbReference type="EMBL" id="JAOWLY010000013">
    <property type="protein sequence ID" value="MDG4984775.1"/>
    <property type="molecule type" value="Genomic_DNA"/>
</dbReference>
<comment type="caution">
    <text evidence="1">The sequence shown here is derived from an EMBL/GenBank/DDBJ whole genome shotgun (WGS) entry which is preliminary data.</text>
</comment>
<accession>A0A9X4NIP8</accession>
<reference evidence="1" key="2">
    <citation type="journal article" date="2023" name="Food Microbiol.">
        <title>Evaluation of the fermentation potential of lactic acid bacteria isolated from herbs, fruits and vegetables as starter cultures in nut-based milk alternatives.</title>
        <authorList>
            <person name="Huang W."/>
            <person name="Dong A."/>
            <person name="Pham H.T."/>
            <person name="Zhou C."/>
            <person name="Huo Z."/>
            <person name="Watjen A.P."/>
            <person name="Prakash S."/>
            <person name="Bang-Berthelsen C.H."/>
            <person name="Turner M.S."/>
        </authorList>
    </citation>
    <scope>NUCLEOTIDE SEQUENCE</scope>
    <source>
        <strain evidence="1">3</strain>
    </source>
</reference>
<organism evidence="1 2">
    <name type="scientific">Lactococcus lactis</name>
    <dbReference type="NCBI Taxonomy" id="1358"/>
    <lineage>
        <taxon>Bacteria</taxon>
        <taxon>Bacillati</taxon>
        <taxon>Bacillota</taxon>
        <taxon>Bacilli</taxon>
        <taxon>Lactobacillales</taxon>
        <taxon>Streptococcaceae</taxon>
        <taxon>Lactococcus</taxon>
    </lineage>
</organism>
<dbReference type="Proteomes" id="UP001152614">
    <property type="component" value="Unassembled WGS sequence"/>
</dbReference>
<name>A0A9X4NIP8_9LACT</name>
<evidence type="ECO:0000313" key="1">
    <source>
        <dbReference type="EMBL" id="MDG4984775.1"/>
    </source>
</evidence>
<proteinExistence type="predicted"/>
<gene>
    <name evidence="1" type="ORF">OGZ51_11525</name>
</gene>
<dbReference type="RefSeq" id="WP_201179630.1">
    <property type="nucleotide sequence ID" value="NZ_JADBCE010000016.1"/>
</dbReference>
<sequence length="211" mass="24649">MLLVKLPKRFYDEHLPNDDLFNGHQGNSVLGIVVNDGILTTFSPLLNIAELTYDITATEGYVNLSYEDDEQPDNLIALDKTIILSSEEFSQYIETSAVIPPDEYRILKHKELEFQEQLRDYIVDYELHPTDPKYRHSSFRFFHQQLEISDTTLVKDDEFMSAEAPYVQPFYNVDTQEEYDEMSQAVDVSRIDNDDRKKYGKEKEHSLDFGM</sequence>
<protein>
    <submittedName>
        <fullName evidence="1">Uncharacterized protein</fullName>
    </submittedName>
</protein>
<reference evidence="1" key="1">
    <citation type="submission" date="2022-10" db="EMBL/GenBank/DDBJ databases">
        <authorList>
            <person name="Turner M.S."/>
            <person name="Huang W."/>
        </authorList>
    </citation>
    <scope>NUCLEOTIDE SEQUENCE</scope>
    <source>
        <strain evidence="1">3</strain>
    </source>
</reference>
<evidence type="ECO:0000313" key="2">
    <source>
        <dbReference type="Proteomes" id="UP001152614"/>
    </source>
</evidence>